<organism evidence="1">
    <name type="scientific">Arundo donax</name>
    <name type="common">Giant reed</name>
    <name type="synonym">Donax arundinaceus</name>
    <dbReference type="NCBI Taxonomy" id="35708"/>
    <lineage>
        <taxon>Eukaryota</taxon>
        <taxon>Viridiplantae</taxon>
        <taxon>Streptophyta</taxon>
        <taxon>Embryophyta</taxon>
        <taxon>Tracheophyta</taxon>
        <taxon>Spermatophyta</taxon>
        <taxon>Magnoliopsida</taxon>
        <taxon>Liliopsida</taxon>
        <taxon>Poales</taxon>
        <taxon>Poaceae</taxon>
        <taxon>PACMAD clade</taxon>
        <taxon>Arundinoideae</taxon>
        <taxon>Arundineae</taxon>
        <taxon>Arundo</taxon>
    </lineage>
</organism>
<protein>
    <submittedName>
        <fullName evidence="1">Uncharacterized protein</fullName>
    </submittedName>
</protein>
<sequence>MARLLSRHGWRVCCGMCPSADMAGPPTLRGAHTWHGMGRHALPHAYARWTAPTRHAQRTPCGCGHHVHTRMHKWSPHHISISPRTDSTGPGHSALHGYMLGIWQACLFHSKTLLYSWL</sequence>
<reference evidence="1" key="2">
    <citation type="journal article" date="2015" name="Data Brief">
        <title>Shoot transcriptome of the giant reed, Arundo donax.</title>
        <authorList>
            <person name="Barrero R.A."/>
            <person name="Guerrero F.D."/>
            <person name="Moolhuijzen P."/>
            <person name="Goolsby J.A."/>
            <person name="Tidwell J."/>
            <person name="Bellgard S.E."/>
            <person name="Bellgard M.I."/>
        </authorList>
    </citation>
    <scope>NUCLEOTIDE SEQUENCE</scope>
    <source>
        <tissue evidence="1">Shoot tissue taken approximately 20 cm above the soil surface</tissue>
    </source>
</reference>
<name>A0A0A8XNR4_ARUDO</name>
<dbReference type="AlphaFoldDB" id="A0A0A8XNR4"/>
<dbReference type="EMBL" id="GBRH01282681">
    <property type="protein sequence ID" value="JAD15214.1"/>
    <property type="molecule type" value="Transcribed_RNA"/>
</dbReference>
<proteinExistence type="predicted"/>
<reference evidence="1" key="1">
    <citation type="submission" date="2014-09" db="EMBL/GenBank/DDBJ databases">
        <authorList>
            <person name="Magalhaes I.L.F."/>
            <person name="Oliveira U."/>
            <person name="Santos F.R."/>
            <person name="Vidigal T.H.D.A."/>
            <person name="Brescovit A.D."/>
            <person name="Santos A.J."/>
        </authorList>
    </citation>
    <scope>NUCLEOTIDE SEQUENCE</scope>
    <source>
        <tissue evidence="1">Shoot tissue taken approximately 20 cm above the soil surface</tissue>
    </source>
</reference>
<evidence type="ECO:0000313" key="1">
    <source>
        <dbReference type="EMBL" id="JAD15214.1"/>
    </source>
</evidence>
<accession>A0A0A8XNR4</accession>